<protein>
    <recommendedName>
        <fullName evidence="1">MADF domain-containing protein</fullName>
    </recommendedName>
</protein>
<dbReference type="SMART" id="SM00595">
    <property type="entry name" value="MADF"/>
    <property type="match status" value="1"/>
</dbReference>
<accession>A0A922M3L3</accession>
<dbReference type="PANTHER" id="PTHR21505">
    <property type="entry name" value="MADF DOMAIN-CONTAINING PROTEIN-RELATED"/>
    <property type="match status" value="1"/>
</dbReference>
<name>A0A922M3L3_SPOEX</name>
<comment type="caution">
    <text evidence="2">The sequence shown here is derived from an EMBL/GenBank/DDBJ whole genome shotgun (WGS) entry which is preliminary data.</text>
</comment>
<evidence type="ECO:0000259" key="1">
    <source>
        <dbReference type="PROSITE" id="PS51029"/>
    </source>
</evidence>
<dbReference type="EMBL" id="JACEFF010000876">
    <property type="protein sequence ID" value="KAH9629152.1"/>
    <property type="molecule type" value="Genomic_DNA"/>
</dbReference>
<dbReference type="PANTHER" id="PTHR21505:SF15">
    <property type="entry name" value="RE18252P"/>
    <property type="match status" value="1"/>
</dbReference>
<proteinExistence type="predicted"/>
<dbReference type="Proteomes" id="UP000814243">
    <property type="component" value="Unassembled WGS sequence"/>
</dbReference>
<dbReference type="Pfam" id="PF10545">
    <property type="entry name" value="MADF_DNA_bdg"/>
    <property type="match status" value="1"/>
</dbReference>
<dbReference type="AlphaFoldDB" id="A0A922M3L3"/>
<evidence type="ECO:0000313" key="3">
    <source>
        <dbReference type="Proteomes" id="UP000814243"/>
    </source>
</evidence>
<sequence length="97" mass="11334">MNWDNNTVLKFLELYQVNSCIWDPQNESHKNRQRVNDAWNNIKENLGVPCTVPDLKKQKESLMSAYRSYKTKIKKSERSGSGANDIYQPTWFAFAFG</sequence>
<dbReference type="InterPro" id="IPR006578">
    <property type="entry name" value="MADF-dom"/>
</dbReference>
<evidence type="ECO:0000313" key="2">
    <source>
        <dbReference type="EMBL" id="KAH9629152.1"/>
    </source>
</evidence>
<feature type="domain" description="MADF" evidence="1">
    <location>
        <begin position="10"/>
        <end position="97"/>
    </location>
</feature>
<reference evidence="2" key="1">
    <citation type="journal article" date="2021" name="G3 (Bethesda)">
        <title>Genome and transcriptome analysis of the beet armyworm Spodoptera exigua reveals targets for pest control. .</title>
        <authorList>
            <person name="Simon S."/>
            <person name="Breeschoten T."/>
            <person name="Jansen H.J."/>
            <person name="Dirks R.P."/>
            <person name="Schranz M.E."/>
            <person name="Ros V.I.D."/>
        </authorList>
    </citation>
    <scope>NUCLEOTIDE SEQUENCE</scope>
    <source>
        <strain evidence="2">TB_SE_WUR_2020</strain>
    </source>
</reference>
<dbReference type="PROSITE" id="PS51029">
    <property type="entry name" value="MADF"/>
    <property type="match status" value="1"/>
</dbReference>
<organism evidence="2 3">
    <name type="scientific">Spodoptera exigua</name>
    <name type="common">Beet armyworm</name>
    <name type="synonym">Noctua fulgens</name>
    <dbReference type="NCBI Taxonomy" id="7107"/>
    <lineage>
        <taxon>Eukaryota</taxon>
        <taxon>Metazoa</taxon>
        <taxon>Ecdysozoa</taxon>
        <taxon>Arthropoda</taxon>
        <taxon>Hexapoda</taxon>
        <taxon>Insecta</taxon>
        <taxon>Pterygota</taxon>
        <taxon>Neoptera</taxon>
        <taxon>Endopterygota</taxon>
        <taxon>Lepidoptera</taxon>
        <taxon>Glossata</taxon>
        <taxon>Ditrysia</taxon>
        <taxon>Noctuoidea</taxon>
        <taxon>Noctuidae</taxon>
        <taxon>Amphipyrinae</taxon>
        <taxon>Spodoptera</taxon>
    </lineage>
</organism>
<gene>
    <name evidence="2" type="ORF">HF086_011775</name>
</gene>